<reference evidence="10" key="1">
    <citation type="journal article" date="2019" name="Int. J. Syst. Evol. Microbiol.">
        <title>The Global Catalogue of Microorganisms (GCM) 10K type strain sequencing project: providing services to taxonomists for standard genome sequencing and annotation.</title>
        <authorList>
            <consortium name="The Broad Institute Genomics Platform"/>
            <consortium name="The Broad Institute Genome Sequencing Center for Infectious Disease"/>
            <person name="Wu L."/>
            <person name="Ma J."/>
        </authorList>
    </citation>
    <scope>NUCLEOTIDE SEQUENCE [LARGE SCALE GENOMIC DNA]</scope>
    <source>
        <strain evidence="10">CGMCC 4.7643</strain>
    </source>
</reference>
<dbReference type="NCBIfam" id="TIGR00645">
    <property type="entry name" value="HI0507"/>
    <property type="match status" value="1"/>
</dbReference>
<evidence type="ECO:0000256" key="5">
    <source>
        <dbReference type="ARBA" id="ARBA00022989"/>
    </source>
</evidence>
<evidence type="ECO:0000256" key="7">
    <source>
        <dbReference type="HAMAP-Rule" id="MF_00143"/>
    </source>
</evidence>
<evidence type="ECO:0000313" key="9">
    <source>
        <dbReference type="EMBL" id="MFD2464858.1"/>
    </source>
</evidence>
<dbReference type="PANTHER" id="PTHR38596:SF1">
    <property type="entry name" value="UPF0114 PROTEIN YQHA"/>
    <property type="match status" value="1"/>
</dbReference>
<evidence type="ECO:0000256" key="3">
    <source>
        <dbReference type="ARBA" id="ARBA00022475"/>
    </source>
</evidence>
<dbReference type="HAMAP" id="MF_00143">
    <property type="entry name" value="UPF0114"/>
    <property type="match status" value="1"/>
</dbReference>
<keyword evidence="5 7" id="KW-1133">Transmembrane helix</keyword>
<gene>
    <name evidence="9" type="ORF">ACFSYJ_40005</name>
</gene>
<comment type="caution">
    <text evidence="9">The sequence shown here is derived from an EMBL/GenBank/DDBJ whole genome shotgun (WGS) entry which is preliminary data.</text>
</comment>
<keyword evidence="6 7" id="KW-0472">Membrane</keyword>
<feature type="transmembrane region" description="Helical" evidence="7">
    <location>
        <begin position="21"/>
        <end position="45"/>
    </location>
</feature>
<comment type="subcellular location">
    <subcellularLocation>
        <location evidence="1 7">Cell membrane</location>
        <topology evidence="1 7">Multi-pass membrane protein</topology>
    </subcellularLocation>
</comment>
<feature type="transmembrane region" description="Helical" evidence="7">
    <location>
        <begin position="173"/>
        <end position="193"/>
    </location>
</feature>
<dbReference type="PANTHER" id="PTHR38596">
    <property type="entry name" value="UPF0114 PROTEIN YQHA"/>
    <property type="match status" value="1"/>
</dbReference>
<dbReference type="RefSeq" id="WP_345399659.1">
    <property type="nucleotide sequence ID" value="NZ_BAABHG010000010.1"/>
</dbReference>
<feature type="transmembrane region" description="Helical" evidence="7">
    <location>
        <begin position="136"/>
        <end position="153"/>
    </location>
</feature>
<evidence type="ECO:0000256" key="8">
    <source>
        <dbReference type="SAM" id="MobiDB-lite"/>
    </source>
</evidence>
<protein>
    <recommendedName>
        <fullName evidence="7">UPF0114 protein ACFSYJ_40005</fullName>
    </recommendedName>
</protein>
<keyword evidence="10" id="KW-1185">Reference proteome</keyword>
<dbReference type="EMBL" id="JBHUKU010000028">
    <property type="protein sequence ID" value="MFD2464858.1"/>
    <property type="molecule type" value="Genomic_DNA"/>
</dbReference>
<dbReference type="InterPro" id="IPR020761">
    <property type="entry name" value="UPF0114_bac"/>
</dbReference>
<sequence length="228" mass="24739">MSTRSTGSSTTPRGSSKVGKLLFFSRWLQVPLYLGLIVAQLVYVWRFLIETGHLVVHAFTGVTGDDAHGTPGAPFTEGDVMLAVLQLVDIVMISNLLIMVIVGGYETFVSRIRLRGHPDEPEWLSHVNANVLKTKLATAIVGISSVHLLRTFIQPTRVPATGQIDWQTVMWQAILHSLFVLSAIGLAVIDRIMTKTEADKHAQSAHSLPAPRASDGAGSGNHVPADHH</sequence>
<evidence type="ECO:0000256" key="6">
    <source>
        <dbReference type="ARBA" id="ARBA00023136"/>
    </source>
</evidence>
<dbReference type="InterPro" id="IPR005134">
    <property type="entry name" value="UPF0114"/>
</dbReference>
<comment type="similarity">
    <text evidence="2 7">Belongs to the UPF0114 family.</text>
</comment>
<name>A0ABW5GVK8_9PSEU</name>
<evidence type="ECO:0000313" key="10">
    <source>
        <dbReference type="Proteomes" id="UP001597419"/>
    </source>
</evidence>
<keyword evidence="4 7" id="KW-0812">Transmembrane</keyword>
<accession>A0ABW5GVK8</accession>
<feature type="transmembrane region" description="Helical" evidence="7">
    <location>
        <begin position="80"/>
        <end position="105"/>
    </location>
</feature>
<evidence type="ECO:0000256" key="1">
    <source>
        <dbReference type="ARBA" id="ARBA00004651"/>
    </source>
</evidence>
<dbReference type="Pfam" id="PF03350">
    <property type="entry name" value="UPF0114"/>
    <property type="match status" value="1"/>
</dbReference>
<organism evidence="9 10">
    <name type="scientific">Amycolatopsis samaneae</name>
    <dbReference type="NCBI Taxonomy" id="664691"/>
    <lineage>
        <taxon>Bacteria</taxon>
        <taxon>Bacillati</taxon>
        <taxon>Actinomycetota</taxon>
        <taxon>Actinomycetes</taxon>
        <taxon>Pseudonocardiales</taxon>
        <taxon>Pseudonocardiaceae</taxon>
        <taxon>Amycolatopsis</taxon>
    </lineage>
</organism>
<proteinExistence type="inferred from homology"/>
<dbReference type="Proteomes" id="UP001597419">
    <property type="component" value="Unassembled WGS sequence"/>
</dbReference>
<evidence type="ECO:0000256" key="2">
    <source>
        <dbReference type="ARBA" id="ARBA00005774"/>
    </source>
</evidence>
<keyword evidence="3 7" id="KW-1003">Cell membrane</keyword>
<evidence type="ECO:0000256" key="4">
    <source>
        <dbReference type="ARBA" id="ARBA00022692"/>
    </source>
</evidence>
<feature type="region of interest" description="Disordered" evidence="8">
    <location>
        <begin position="200"/>
        <end position="228"/>
    </location>
</feature>